<gene>
    <name evidence="1" type="ORF">B0H63DRAFT_480006</name>
</gene>
<comment type="caution">
    <text evidence="1">The sequence shown here is derived from an EMBL/GenBank/DDBJ whole genome shotgun (WGS) entry which is preliminary data.</text>
</comment>
<keyword evidence="2" id="KW-1185">Reference proteome</keyword>
<dbReference type="CDD" id="cd24163">
    <property type="entry name" value="RWDD2_C"/>
    <property type="match status" value="1"/>
</dbReference>
<accession>A0AAE0KL48</accession>
<dbReference type="Proteomes" id="UP001285441">
    <property type="component" value="Unassembled WGS sequence"/>
</dbReference>
<sequence>MPMPFFHTLIRTHHITSRKKVAHLRKAADQLSCYALLRTGGSPGLMYCKGSEEAVREWVSTVQRLRYMDFRLLQRPVVIETMTTQPDEKSGLVEVETVKEFAAAMEQRKLTSWWKTAMEWAS</sequence>
<proteinExistence type="predicted"/>
<dbReference type="AlphaFoldDB" id="A0AAE0KL48"/>
<name>A0AAE0KL48_9PEZI</name>
<dbReference type="EMBL" id="JAULSW010000006">
    <property type="protein sequence ID" value="KAK3378483.1"/>
    <property type="molecule type" value="Genomic_DNA"/>
</dbReference>
<reference evidence="1" key="1">
    <citation type="journal article" date="2023" name="Mol. Phylogenet. Evol.">
        <title>Genome-scale phylogeny and comparative genomics of the fungal order Sordariales.</title>
        <authorList>
            <person name="Hensen N."/>
            <person name="Bonometti L."/>
            <person name="Westerberg I."/>
            <person name="Brannstrom I.O."/>
            <person name="Guillou S."/>
            <person name="Cros-Aarteil S."/>
            <person name="Calhoun S."/>
            <person name="Haridas S."/>
            <person name="Kuo A."/>
            <person name="Mondo S."/>
            <person name="Pangilinan J."/>
            <person name="Riley R."/>
            <person name="LaButti K."/>
            <person name="Andreopoulos B."/>
            <person name="Lipzen A."/>
            <person name="Chen C."/>
            <person name="Yan M."/>
            <person name="Daum C."/>
            <person name="Ng V."/>
            <person name="Clum A."/>
            <person name="Steindorff A."/>
            <person name="Ohm R.A."/>
            <person name="Martin F."/>
            <person name="Silar P."/>
            <person name="Natvig D.O."/>
            <person name="Lalanne C."/>
            <person name="Gautier V."/>
            <person name="Ament-Velasquez S.L."/>
            <person name="Kruys A."/>
            <person name="Hutchinson M.I."/>
            <person name="Powell A.J."/>
            <person name="Barry K."/>
            <person name="Miller A.N."/>
            <person name="Grigoriev I.V."/>
            <person name="Debuchy R."/>
            <person name="Gladieux P."/>
            <person name="Hiltunen Thoren M."/>
            <person name="Johannesson H."/>
        </authorList>
    </citation>
    <scope>NUCLEOTIDE SEQUENCE</scope>
    <source>
        <strain evidence="1">CBS 232.78</strain>
    </source>
</reference>
<protein>
    <submittedName>
        <fullName evidence="1">Uncharacterized protein</fullName>
    </submittedName>
</protein>
<evidence type="ECO:0000313" key="1">
    <source>
        <dbReference type="EMBL" id="KAK3378483.1"/>
    </source>
</evidence>
<evidence type="ECO:0000313" key="2">
    <source>
        <dbReference type="Proteomes" id="UP001285441"/>
    </source>
</evidence>
<organism evidence="1 2">
    <name type="scientific">Podospora didyma</name>
    <dbReference type="NCBI Taxonomy" id="330526"/>
    <lineage>
        <taxon>Eukaryota</taxon>
        <taxon>Fungi</taxon>
        <taxon>Dikarya</taxon>
        <taxon>Ascomycota</taxon>
        <taxon>Pezizomycotina</taxon>
        <taxon>Sordariomycetes</taxon>
        <taxon>Sordariomycetidae</taxon>
        <taxon>Sordariales</taxon>
        <taxon>Podosporaceae</taxon>
        <taxon>Podospora</taxon>
    </lineage>
</organism>
<dbReference type="InterPro" id="IPR059181">
    <property type="entry name" value="RWDD2A-B_C"/>
</dbReference>
<reference evidence="1" key="2">
    <citation type="submission" date="2023-06" db="EMBL/GenBank/DDBJ databases">
        <authorList>
            <consortium name="Lawrence Berkeley National Laboratory"/>
            <person name="Haridas S."/>
            <person name="Hensen N."/>
            <person name="Bonometti L."/>
            <person name="Westerberg I."/>
            <person name="Brannstrom I.O."/>
            <person name="Guillou S."/>
            <person name="Cros-Aarteil S."/>
            <person name="Calhoun S."/>
            <person name="Kuo A."/>
            <person name="Mondo S."/>
            <person name="Pangilinan J."/>
            <person name="Riley R."/>
            <person name="LaButti K."/>
            <person name="Andreopoulos B."/>
            <person name="Lipzen A."/>
            <person name="Chen C."/>
            <person name="Yanf M."/>
            <person name="Daum C."/>
            <person name="Ng V."/>
            <person name="Clum A."/>
            <person name="Steindorff A."/>
            <person name="Ohm R."/>
            <person name="Martin F."/>
            <person name="Silar P."/>
            <person name="Natvig D."/>
            <person name="Lalanne C."/>
            <person name="Gautier V."/>
            <person name="Ament-velasquez S.L."/>
            <person name="Kruys A."/>
            <person name="Hutchinson M.I."/>
            <person name="Powell A.J."/>
            <person name="Barry K."/>
            <person name="Miller A.N."/>
            <person name="Grigoriev I.V."/>
            <person name="Debuchy R."/>
            <person name="Gladieux P."/>
            <person name="Thoren M.H."/>
            <person name="Johannesson H."/>
        </authorList>
    </citation>
    <scope>NUCLEOTIDE SEQUENCE</scope>
    <source>
        <strain evidence="1">CBS 232.78</strain>
    </source>
</reference>